<name>A0A6I4MAU0_9ACTN</name>
<organism evidence="2 3">
    <name type="scientific">Actinomadura physcomitrii</name>
    <dbReference type="NCBI Taxonomy" id="2650748"/>
    <lineage>
        <taxon>Bacteria</taxon>
        <taxon>Bacillati</taxon>
        <taxon>Actinomycetota</taxon>
        <taxon>Actinomycetes</taxon>
        <taxon>Streptosporangiales</taxon>
        <taxon>Thermomonosporaceae</taxon>
        <taxon>Actinomadura</taxon>
    </lineage>
</organism>
<comment type="caution">
    <text evidence="2">The sequence shown here is derived from an EMBL/GenBank/DDBJ whole genome shotgun (WGS) entry which is preliminary data.</text>
</comment>
<dbReference type="Proteomes" id="UP000462055">
    <property type="component" value="Unassembled WGS sequence"/>
</dbReference>
<dbReference type="AlphaFoldDB" id="A0A6I4MAU0"/>
<reference evidence="2" key="1">
    <citation type="submission" date="2019-12" db="EMBL/GenBank/DDBJ databases">
        <title>Actinomadura physcomitrii sp. nov., a novel actinomycete isolated from moss [Physcomitrium sphaericum (Ludw) Fuernr].</title>
        <authorList>
            <person name="Zhuang X."/>
        </authorList>
    </citation>
    <scope>NUCLEOTIDE SEQUENCE [LARGE SCALE GENOMIC DNA]</scope>
    <source>
        <strain evidence="2">LD22</strain>
    </source>
</reference>
<dbReference type="InterPro" id="IPR000086">
    <property type="entry name" value="NUDIX_hydrolase_dom"/>
</dbReference>
<feature type="domain" description="Nudix hydrolase" evidence="1">
    <location>
        <begin position="84"/>
        <end position="231"/>
    </location>
</feature>
<dbReference type="RefSeq" id="WP_151594557.1">
    <property type="nucleotide sequence ID" value="NZ_WBMS02000012.1"/>
</dbReference>
<accession>A0A6I4MAU0</accession>
<dbReference type="Gene3D" id="3.90.79.10">
    <property type="entry name" value="Nucleoside Triphosphate Pyrophosphohydrolase"/>
    <property type="match status" value="1"/>
</dbReference>
<dbReference type="SUPFAM" id="SSF55811">
    <property type="entry name" value="Nudix"/>
    <property type="match status" value="1"/>
</dbReference>
<dbReference type="InterPro" id="IPR015797">
    <property type="entry name" value="NUDIX_hydrolase-like_dom_sf"/>
</dbReference>
<dbReference type="EMBL" id="WBMS02000012">
    <property type="protein sequence ID" value="MWA02080.1"/>
    <property type="molecule type" value="Genomic_DNA"/>
</dbReference>
<sequence>METGGSTTPAAGGEQGVPLRIRRTASFRRWYAAQRDAGNVLLGASPVWTTAAGNESGAVFFWALHVRMRVGAEDRVKDNEVVISRPDVSVVALYRPGPSLDETVVVLVREFRSPASTSDGYVHELPGGSSPGAPDPLVQAVDEVAEETGLRVDPRRFRAHGSRQVAATVSAHHAYLFSVEITDGELAWLRARLDRPLGVEADSERTWVEIATYGEIRAARLVDWATLGMLAEALKPR</sequence>
<gene>
    <name evidence="2" type="ORF">F8568_017215</name>
</gene>
<dbReference type="PROSITE" id="PS51462">
    <property type="entry name" value="NUDIX"/>
    <property type="match status" value="1"/>
</dbReference>
<evidence type="ECO:0000313" key="2">
    <source>
        <dbReference type="EMBL" id="MWA02080.1"/>
    </source>
</evidence>
<evidence type="ECO:0000259" key="1">
    <source>
        <dbReference type="PROSITE" id="PS51462"/>
    </source>
</evidence>
<protein>
    <recommendedName>
        <fullName evidence="1">Nudix hydrolase domain-containing protein</fullName>
    </recommendedName>
</protein>
<evidence type="ECO:0000313" key="3">
    <source>
        <dbReference type="Proteomes" id="UP000462055"/>
    </source>
</evidence>
<keyword evidence="3" id="KW-1185">Reference proteome</keyword>
<proteinExistence type="predicted"/>